<dbReference type="WBParaSite" id="L893_g18260.t1">
    <property type="protein sequence ID" value="L893_g18260.t1"/>
    <property type="gene ID" value="L893_g18260"/>
</dbReference>
<feature type="chain" id="PRO_5009312389" evidence="2">
    <location>
        <begin position="17"/>
        <end position="184"/>
    </location>
</feature>
<keyword evidence="3" id="KW-1185">Reference proteome</keyword>
<feature type="compositionally biased region" description="Basic residues" evidence="1">
    <location>
        <begin position="87"/>
        <end position="99"/>
    </location>
</feature>
<feature type="region of interest" description="Disordered" evidence="1">
    <location>
        <begin position="49"/>
        <end position="170"/>
    </location>
</feature>
<dbReference type="AlphaFoldDB" id="A0A1I7YP31"/>
<accession>A0A1I7YP31</accession>
<evidence type="ECO:0000313" key="4">
    <source>
        <dbReference type="WBParaSite" id="L893_g18260.t1"/>
    </source>
</evidence>
<keyword evidence="2" id="KW-0732">Signal</keyword>
<evidence type="ECO:0000256" key="2">
    <source>
        <dbReference type="SAM" id="SignalP"/>
    </source>
</evidence>
<reference evidence="4" key="1">
    <citation type="submission" date="2016-11" db="UniProtKB">
        <authorList>
            <consortium name="WormBaseParasite"/>
        </authorList>
    </citation>
    <scope>IDENTIFICATION</scope>
</reference>
<feature type="compositionally biased region" description="Basic and acidic residues" evidence="1">
    <location>
        <begin position="52"/>
        <end position="65"/>
    </location>
</feature>
<evidence type="ECO:0000313" key="3">
    <source>
        <dbReference type="Proteomes" id="UP000095287"/>
    </source>
</evidence>
<dbReference type="Proteomes" id="UP000095287">
    <property type="component" value="Unplaced"/>
</dbReference>
<evidence type="ECO:0000256" key="1">
    <source>
        <dbReference type="SAM" id="MobiDB-lite"/>
    </source>
</evidence>
<sequence>MLVLFASGAILVAVYCLHREWKAAGKGGIPLIGSAIDAIAPTIQSNLAVSSDGKEVKPAEKKALPLKDSNQASDSKQNSQSTDKKESKKKKKRSKTSKHRSLDDNNPDVLKKEKKRSKKKSKRRSSKKSKTVEDQSTDVRSTGTTGTVDDSKDKLPSPATNADPAVTPPEIATALVESYGVSSK</sequence>
<feature type="compositionally biased region" description="Polar residues" evidence="1">
    <location>
        <begin position="138"/>
        <end position="148"/>
    </location>
</feature>
<feature type="compositionally biased region" description="Basic residues" evidence="1">
    <location>
        <begin position="112"/>
        <end position="129"/>
    </location>
</feature>
<name>A0A1I7YP31_9BILA</name>
<organism evidence="3 4">
    <name type="scientific">Steinernema glaseri</name>
    <dbReference type="NCBI Taxonomy" id="37863"/>
    <lineage>
        <taxon>Eukaryota</taxon>
        <taxon>Metazoa</taxon>
        <taxon>Ecdysozoa</taxon>
        <taxon>Nematoda</taxon>
        <taxon>Chromadorea</taxon>
        <taxon>Rhabditida</taxon>
        <taxon>Tylenchina</taxon>
        <taxon>Panagrolaimomorpha</taxon>
        <taxon>Strongyloidoidea</taxon>
        <taxon>Steinernematidae</taxon>
        <taxon>Steinernema</taxon>
    </lineage>
</organism>
<feature type="compositionally biased region" description="Polar residues" evidence="1">
    <location>
        <begin position="68"/>
        <end position="78"/>
    </location>
</feature>
<proteinExistence type="predicted"/>
<feature type="signal peptide" evidence="2">
    <location>
        <begin position="1"/>
        <end position="16"/>
    </location>
</feature>
<protein>
    <submittedName>
        <fullName evidence="4">Uncharacterized protein</fullName>
    </submittedName>
</protein>